<dbReference type="GO" id="GO:0006357">
    <property type="term" value="P:regulation of transcription by RNA polymerase II"/>
    <property type="evidence" value="ECO:0007669"/>
    <property type="project" value="UniProtKB-ARBA"/>
</dbReference>
<reference evidence="10" key="2">
    <citation type="submission" date="2025-08" db="UniProtKB">
        <authorList>
            <consortium name="Ensembl"/>
        </authorList>
    </citation>
    <scope>IDENTIFICATION</scope>
    <source>
        <strain evidence="10">Thoroughbred</strain>
    </source>
</reference>
<evidence type="ECO:0000256" key="3">
    <source>
        <dbReference type="ARBA" id="ARBA00022553"/>
    </source>
</evidence>
<reference evidence="10" key="3">
    <citation type="submission" date="2025-09" db="UniProtKB">
        <authorList>
            <consortium name="Ensembl"/>
        </authorList>
    </citation>
    <scope>IDENTIFICATION</scope>
    <source>
        <strain evidence="10">Thoroughbred</strain>
    </source>
</reference>
<evidence type="ECO:0000256" key="1">
    <source>
        <dbReference type="ARBA" id="ARBA00004123"/>
    </source>
</evidence>
<dbReference type="Gene3D" id="1.20.120.1110">
    <property type="entry name" value="TAFH/NHR1 domain"/>
    <property type="match status" value="1"/>
</dbReference>
<dbReference type="GO" id="GO:0006366">
    <property type="term" value="P:transcription by RNA polymerase II"/>
    <property type="evidence" value="ECO:0007669"/>
    <property type="project" value="UniProtKB-ARBA"/>
</dbReference>
<feature type="region of interest" description="Disordered" evidence="8">
    <location>
        <begin position="223"/>
        <end position="248"/>
    </location>
</feature>
<feature type="coiled-coil region" evidence="7">
    <location>
        <begin position="725"/>
        <end position="755"/>
    </location>
</feature>
<dbReference type="FunFam" id="1.20.120.1110:FF:000002">
    <property type="entry name" value="Transcription initiation factor TFIID subunit 4B"/>
    <property type="match status" value="1"/>
</dbReference>
<evidence type="ECO:0000256" key="8">
    <source>
        <dbReference type="SAM" id="MobiDB-lite"/>
    </source>
</evidence>
<evidence type="ECO:0000313" key="11">
    <source>
        <dbReference type="Proteomes" id="UP000002281"/>
    </source>
</evidence>
<feature type="compositionally biased region" description="Polar residues" evidence="8">
    <location>
        <begin position="223"/>
        <end position="237"/>
    </location>
</feature>
<keyword evidence="6" id="KW-0539">Nucleus</keyword>
<dbReference type="Gene3D" id="1.10.20.10">
    <property type="entry name" value="Histone, subunit A"/>
    <property type="match status" value="1"/>
</dbReference>
<dbReference type="InterPro" id="IPR045144">
    <property type="entry name" value="TAF4"/>
</dbReference>
<dbReference type="SMART" id="SM00549">
    <property type="entry name" value="TAFH"/>
    <property type="match status" value="1"/>
</dbReference>
<dbReference type="AlphaFoldDB" id="A0A3Q2LP88"/>
<dbReference type="GO" id="GO:0005669">
    <property type="term" value="C:transcription factor TFIID complex"/>
    <property type="evidence" value="ECO:0007669"/>
    <property type="project" value="InterPro"/>
</dbReference>
<dbReference type="InterPro" id="IPR009072">
    <property type="entry name" value="Histone-fold"/>
</dbReference>
<dbReference type="Bgee" id="ENSECAG00000016769">
    <property type="expression patterns" value="Expressed in inner cell mass and 23 other cell types or tissues"/>
</dbReference>
<dbReference type="InterPro" id="IPR007900">
    <property type="entry name" value="TAF4_C"/>
</dbReference>
<organism evidence="10 11">
    <name type="scientific">Equus caballus</name>
    <name type="common">Horse</name>
    <dbReference type="NCBI Taxonomy" id="9796"/>
    <lineage>
        <taxon>Eukaryota</taxon>
        <taxon>Metazoa</taxon>
        <taxon>Chordata</taxon>
        <taxon>Craniata</taxon>
        <taxon>Vertebrata</taxon>
        <taxon>Euteleostomi</taxon>
        <taxon>Mammalia</taxon>
        <taxon>Eutheria</taxon>
        <taxon>Laurasiatheria</taxon>
        <taxon>Perissodactyla</taxon>
        <taxon>Equidae</taxon>
        <taxon>Equus</taxon>
    </lineage>
</organism>
<reference evidence="10 11" key="1">
    <citation type="journal article" date="2009" name="Science">
        <title>Genome sequence, comparative analysis, and population genetics of the domestic horse.</title>
        <authorList>
            <consortium name="Broad Institute Genome Sequencing Platform"/>
            <consortium name="Broad Institute Whole Genome Assembly Team"/>
            <person name="Wade C.M."/>
            <person name="Giulotto E."/>
            <person name="Sigurdsson S."/>
            <person name="Zoli M."/>
            <person name="Gnerre S."/>
            <person name="Imsland F."/>
            <person name="Lear T.L."/>
            <person name="Adelson D.L."/>
            <person name="Bailey E."/>
            <person name="Bellone R.R."/>
            <person name="Bloecker H."/>
            <person name="Distl O."/>
            <person name="Edgar R.C."/>
            <person name="Garber M."/>
            <person name="Leeb T."/>
            <person name="Mauceli E."/>
            <person name="MacLeod J.N."/>
            <person name="Penedo M.C.T."/>
            <person name="Raison J.M."/>
            <person name="Sharpe T."/>
            <person name="Vogel J."/>
            <person name="Andersson L."/>
            <person name="Antczak D.F."/>
            <person name="Biagi T."/>
            <person name="Binns M.M."/>
            <person name="Chowdhary B.P."/>
            <person name="Coleman S.J."/>
            <person name="Della Valle G."/>
            <person name="Fryc S."/>
            <person name="Guerin G."/>
            <person name="Hasegawa T."/>
            <person name="Hill E.W."/>
            <person name="Jurka J."/>
            <person name="Kiialainen A."/>
            <person name="Lindgren G."/>
            <person name="Liu J."/>
            <person name="Magnani E."/>
            <person name="Mickelson J.R."/>
            <person name="Murray J."/>
            <person name="Nergadze S.G."/>
            <person name="Onofrio R."/>
            <person name="Pedroni S."/>
            <person name="Piras M.F."/>
            <person name="Raudsepp T."/>
            <person name="Rocchi M."/>
            <person name="Roeed K.H."/>
            <person name="Ryder O.A."/>
            <person name="Searle S."/>
            <person name="Skow L."/>
            <person name="Swinburne J.E."/>
            <person name="Syvaenen A.C."/>
            <person name="Tozaki T."/>
            <person name="Valberg S.J."/>
            <person name="Vaudin M."/>
            <person name="White J.R."/>
            <person name="Zody M.C."/>
            <person name="Lander E.S."/>
            <person name="Lindblad-Toh K."/>
        </authorList>
    </citation>
    <scope>NUCLEOTIDE SEQUENCE [LARGE SCALE GENOMIC DNA]</scope>
    <source>
        <strain evidence="10 11">Thoroughbred</strain>
    </source>
</reference>
<dbReference type="GO" id="GO:0046982">
    <property type="term" value="F:protein heterodimerization activity"/>
    <property type="evidence" value="ECO:0007669"/>
    <property type="project" value="InterPro"/>
</dbReference>
<dbReference type="SUPFAM" id="SSF158553">
    <property type="entry name" value="TAFH domain-like"/>
    <property type="match status" value="1"/>
</dbReference>
<dbReference type="CDD" id="cd08045">
    <property type="entry name" value="HFD_TAF4"/>
    <property type="match status" value="1"/>
</dbReference>
<gene>
    <name evidence="10 12" type="primary">TAF4B</name>
</gene>
<dbReference type="Proteomes" id="UP000002281">
    <property type="component" value="Chromosome 8"/>
</dbReference>
<feature type="domain" description="TAFH" evidence="9">
    <location>
        <begin position="256"/>
        <end position="353"/>
    </location>
</feature>
<keyword evidence="4" id="KW-0805">Transcription regulation</keyword>
<keyword evidence="3" id="KW-0597">Phosphoprotein</keyword>
<name>A0A3Q2LP88_HORSE</name>
<keyword evidence="5" id="KW-0804">Transcription</keyword>
<dbReference type="VGNC" id="VGNC:23852">
    <property type="gene designation" value="TAF4B"/>
</dbReference>
<sequence>MPAGLSEPAGAAPPAAVSASGTVTMAPAAALPVRLESTPVALGAVTKAPVSVCVESTVSQPLRSPLGTLVTKVAPVTSLPKVSSGPRLPAPQIVAVKAPNTTTIQLPANLQLPPGTVLIKSNSGQLMLVSPQQAVTRAETTSNITSRPAVPVNTQTVKICTMPNSSSQLIKKMAVAPVKKLTQIATTVVTTVPKPSSVQSVAVPTNVVTVTPVKPLNTVTTLKPSSVGASPAPSNEPSLKAENSAAAQTDLSPTMLENVKKCKNFLAMLIKLACSGSQSPEMGQNVKKLVEQLLDGKIEAEEFTRQLYVELKSSPQPHLVPFLKKSVIALRQLMPNSQSFIQQCVEQTSSEIIIATCTATVTASPVVTTTVSSIQPEKPIIVSGATTPRTVSVQTLNPLAGPGAAKTGVVTLHSVGSAAGPGGATAGTVLLQTPKPLVTSIQNTVTAVSLQPEKPVVSGAAVTLALPSVTFGETSAAAICLPSVKPVVTSAGTTSDKPVLGAPVQIKLAQPGPILSQPAGIPQAVKVKQLVVQQPSGGIAKQVTTLSHSSALTIQKSGQKKMPVNTAIPTSQFPPASILKQITLPGNKILSLQASPVQNNKIKENGTTSFRNEDDINDVTSMAGVNLNEENACILATNTELVGTLIQSCKDEPFLFIGALQKRILDIGKKHDITELNSDAVNLISHATQERLRGLLEKLTTIAQHRMTTYKASENYILSSDTRSQLKFLEKLDQLEKQRKDLEEREMLLKAAKSRSNKEDPEQLRLKQKAKELQQLELAQIQQRDANLTALAAIGPRKKRPLESGSGSEINSSLFQGNYRKRE</sequence>
<evidence type="ECO:0000256" key="7">
    <source>
        <dbReference type="SAM" id="Coils"/>
    </source>
</evidence>
<comment type="subcellular location">
    <subcellularLocation>
        <location evidence="1">Nucleus</location>
    </subcellularLocation>
</comment>
<dbReference type="FunFam" id="1.10.20.10:FF:000015">
    <property type="entry name" value="Transcription initiation factor TFIID subunit 4B"/>
    <property type="match status" value="1"/>
</dbReference>
<dbReference type="GeneTree" id="ENSGT00390000011620"/>
<dbReference type="InterPro" id="IPR037249">
    <property type="entry name" value="TAFH/NHR1_dom_sf"/>
</dbReference>
<dbReference type="ExpressionAtlas" id="A0A3Q2LP88">
    <property type="expression patterns" value="baseline"/>
</dbReference>
<feature type="region of interest" description="Disordered" evidence="8">
    <location>
        <begin position="792"/>
        <end position="823"/>
    </location>
</feature>
<dbReference type="PROSITE" id="PS51119">
    <property type="entry name" value="TAFH"/>
    <property type="match status" value="1"/>
</dbReference>
<comment type="similarity">
    <text evidence="2">Belongs to the TAF4 family.</text>
</comment>
<dbReference type="PANTHER" id="PTHR15138:SF17">
    <property type="entry name" value="TRANSCRIPTION INITIATION FACTOR TFIID SUBUNIT 4B"/>
    <property type="match status" value="1"/>
</dbReference>
<evidence type="ECO:0000313" key="10">
    <source>
        <dbReference type="Ensembl" id="ENSECAP00000043833.2"/>
    </source>
</evidence>
<evidence type="ECO:0000259" key="9">
    <source>
        <dbReference type="PROSITE" id="PS51119"/>
    </source>
</evidence>
<evidence type="ECO:0000256" key="4">
    <source>
        <dbReference type="ARBA" id="ARBA00023015"/>
    </source>
</evidence>
<proteinExistence type="inferred from homology"/>
<dbReference type="SUPFAM" id="SSF47113">
    <property type="entry name" value="Histone-fold"/>
    <property type="match status" value="1"/>
</dbReference>
<accession>A0A3Q2LP88</accession>
<keyword evidence="11" id="KW-1185">Reference proteome</keyword>
<evidence type="ECO:0000256" key="6">
    <source>
        <dbReference type="ARBA" id="ARBA00023242"/>
    </source>
</evidence>
<dbReference type="Ensembl" id="ENSECAT00000038786.2">
    <property type="protein sequence ID" value="ENSECAP00000043833.2"/>
    <property type="gene ID" value="ENSECAG00000016769.4"/>
</dbReference>
<evidence type="ECO:0000313" key="12">
    <source>
        <dbReference type="VGNC" id="VGNC:23852"/>
    </source>
</evidence>
<evidence type="ECO:0000256" key="5">
    <source>
        <dbReference type="ARBA" id="ARBA00023163"/>
    </source>
</evidence>
<dbReference type="Pfam" id="PF07531">
    <property type="entry name" value="TAFH"/>
    <property type="match status" value="1"/>
</dbReference>
<dbReference type="InterPro" id="IPR003894">
    <property type="entry name" value="TAFH_NHR1"/>
</dbReference>
<dbReference type="Pfam" id="PF05236">
    <property type="entry name" value="TAF4"/>
    <property type="match status" value="1"/>
</dbReference>
<feature type="compositionally biased region" description="Polar residues" evidence="8">
    <location>
        <begin position="805"/>
        <end position="816"/>
    </location>
</feature>
<dbReference type="GO" id="GO:0006352">
    <property type="term" value="P:DNA-templated transcription initiation"/>
    <property type="evidence" value="ECO:0007669"/>
    <property type="project" value="InterPro"/>
</dbReference>
<keyword evidence="7" id="KW-0175">Coiled coil</keyword>
<protein>
    <submittedName>
        <fullName evidence="10">TATA-box binding protein associated factor 4b</fullName>
    </submittedName>
</protein>
<dbReference type="PANTHER" id="PTHR15138">
    <property type="entry name" value="TRANSCRIPTION INITIATION FACTOR TFIID SUBUNIT 4"/>
    <property type="match status" value="1"/>
</dbReference>
<evidence type="ECO:0000256" key="2">
    <source>
        <dbReference type="ARBA" id="ARBA00006178"/>
    </source>
</evidence>